<keyword evidence="4" id="KW-1185">Reference proteome</keyword>
<feature type="transmembrane region" description="Helical" evidence="2">
    <location>
        <begin position="14"/>
        <end position="37"/>
    </location>
</feature>
<keyword evidence="2" id="KW-1133">Transmembrane helix</keyword>
<evidence type="ECO:0000256" key="1">
    <source>
        <dbReference type="SAM" id="Coils"/>
    </source>
</evidence>
<keyword evidence="2" id="KW-0472">Membrane</keyword>
<keyword evidence="1" id="KW-0175">Coiled coil</keyword>
<keyword evidence="2" id="KW-0812">Transmembrane</keyword>
<dbReference type="Pfam" id="PF14584">
    <property type="entry name" value="DUF4446"/>
    <property type="match status" value="1"/>
</dbReference>
<evidence type="ECO:0000313" key="3">
    <source>
        <dbReference type="EMBL" id="MFL0248544.1"/>
    </source>
</evidence>
<reference evidence="3 4" key="1">
    <citation type="submission" date="2024-11" db="EMBL/GenBank/DDBJ databases">
        <authorList>
            <person name="Heng Y.C."/>
            <person name="Lim A.C.H."/>
            <person name="Lee J.K.Y."/>
            <person name="Kittelmann S."/>
        </authorList>
    </citation>
    <scope>NUCLEOTIDE SEQUENCE [LARGE SCALE GENOMIC DNA]</scope>
    <source>
        <strain evidence="3 4">WILCCON 0185</strain>
    </source>
</reference>
<dbReference type="Proteomes" id="UP001623591">
    <property type="component" value="Unassembled WGS sequence"/>
</dbReference>
<sequence length="165" mass="19056">MDTINSILKDFQPYIILGLTTLTVILIISVIILFKSLNNIEKKYRKLMRGVNNKNLEEMIIDYLDKIDEVKDDSQNLKQSYKELDERVKGCVQKSAIIRYRAFEDVGSDLSFSIALLNDYDNGIIISGLYGRHESTTYAKPIDKGISRYDLSEEEQYVLKEAMEK</sequence>
<evidence type="ECO:0000256" key="2">
    <source>
        <dbReference type="SAM" id="Phobius"/>
    </source>
</evidence>
<accession>A0ABW8T7I8</accession>
<organism evidence="3 4">
    <name type="scientific">Candidatus Clostridium stratigraminis</name>
    <dbReference type="NCBI Taxonomy" id="3381661"/>
    <lineage>
        <taxon>Bacteria</taxon>
        <taxon>Bacillati</taxon>
        <taxon>Bacillota</taxon>
        <taxon>Clostridia</taxon>
        <taxon>Eubacteriales</taxon>
        <taxon>Clostridiaceae</taxon>
        <taxon>Clostridium</taxon>
    </lineage>
</organism>
<comment type="caution">
    <text evidence="3">The sequence shown here is derived from an EMBL/GenBank/DDBJ whole genome shotgun (WGS) entry which is preliminary data.</text>
</comment>
<dbReference type="RefSeq" id="WP_406770971.1">
    <property type="nucleotide sequence ID" value="NZ_JBJHZZ010000020.1"/>
</dbReference>
<feature type="coiled-coil region" evidence="1">
    <location>
        <begin position="37"/>
        <end position="87"/>
    </location>
</feature>
<evidence type="ECO:0000313" key="4">
    <source>
        <dbReference type="Proteomes" id="UP001623591"/>
    </source>
</evidence>
<protein>
    <submittedName>
        <fullName evidence="3">DUF4446 family protein</fullName>
    </submittedName>
</protein>
<name>A0ABW8T7I8_9CLOT</name>
<proteinExistence type="predicted"/>
<dbReference type="EMBL" id="JBJHZZ010000020">
    <property type="protein sequence ID" value="MFL0248544.1"/>
    <property type="molecule type" value="Genomic_DNA"/>
</dbReference>
<dbReference type="InterPro" id="IPR027981">
    <property type="entry name" value="DUF4446"/>
</dbReference>
<gene>
    <name evidence="3" type="ORF">ACJDUG_16480</name>
</gene>